<protein>
    <recommendedName>
        <fullName evidence="11">Ig-like domain-containing protein</fullName>
    </recommendedName>
</protein>
<dbReference type="STRING" id="303518.ENSPNYP00000013957"/>
<dbReference type="InterPro" id="IPR003599">
    <property type="entry name" value="Ig_sub"/>
</dbReference>
<dbReference type="AlphaFoldDB" id="A0A3B4FTS5"/>
<evidence type="ECO:0000256" key="3">
    <source>
        <dbReference type="ARBA" id="ARBA00022729"/>
    </source>
</evidence>
<evidence type="ECO:0000256" key="6">
    <source>
        <dbReference type="ARBA" id="ARBA00023180"/>
    </source>
</evidence>
<name>A0A3B4FTS5_9CICH</name>
<keyword evidence="8" id="KW-0391">Immunity</keyword>
<evidence type="ECO:0000256" key="2">
    <source>
        <dbReference type="ARBA" id="ARBA00022475"/>
    </source>
</evidence>
<evidence type="ECO:0000256" key="4">
    <source>
        <dbReference type="ARBA" id="ARBA00023136"/>
    </source>
</evidence>
<evidence type="ECO:0000313" key="12">
    <source>
        <dbReference type="Ensembl" id="ENSPNYP00000013957.1"/>
    </source>
</evidence>
<keyword evidence="9" id="KW-1133">Transmembrane helix</keyword>
<keyword evidence="5" id="KW-1015">Disulfide bond</keyword>
<feature type="domain" description="Ig-like" evidence="11">
    <location>
        <begin position="25"/>
        <end position="130"/>
    </location>
</feature>
<keyword evidence="8" id="KW-1279">T cell receptor</keyword>
<comment type="subunit">
    <text evidence="7">Alpha-beta TR is a heterodimer composed of an alpha and beta chain; disulfide-linked. The alpha-beta TR is associated with the transmembrane signaling CD3 coreceptor proteins to form the TR-CD3 (TcR or TCR). The assembly of alpha-beta TR heterodimers with CD3 occurs in the endoplasmic reticulum where a single alpha-beta TR heterodimer associates with one CD3D-CD3E heterodimer, one CD3G-CD3E heterodimer and one CD247 homodimer forming a stable octameric structure. CD3D-CD3E and CD3G-CD3E heterodimers preferentially associate with TR alpha and TR beta chains, respectively. The association of the CD247 homodimer is the last step of TcR assembly in the endoplasmic reticulum and is required for transport to the cell surface.</text>
</comment>
<comment type="subcellular location">
    <subcellularLocation>
        <location evidence="1">Cell membrane</location>
    </subcellularLocation>
</comment>
<evidence type="ECO:0000259" key="11">
    <source>
        <dbReference type="PROSITE" id="PS50835"/>
    </source>
</evidence>
<feature type="transmembrane region" description="Helical" evidence="9">
    <location>
        <begin position="172"/>
        <end position="191"/>
    </location>
</feature>
<feature type="chain" id="PRO_5017226698" description="Ig-like domain-containing protein" evidence="10">
    <location>
        <begin position="25"/>
        <end position="262"/>
    </location>
</feature>
<dbReference type="PANTHER" id="PTHR19339">
    <property type="entry name" value="T CELL RECEPTOR ALPHA VARIABLE 39"/>
    <property type="match status" value="1"/>
</dbReference>
<keyword evidence="4 9" id="KW-0472">Membrane</keyword>
<dbReference type="InterPro" id="IPR036179">
    <property type="entry name" value="Ig-like_dom_sf"/>
</dbReference>
<feature type="signal peptide" evidence="10">
    <location>
        <begin position="1"/>
        <end position="24"/>
    </location>
</feature>
<dbReference type="Pfam" id="PF07686">
    <property type="entry name" value="V-set"/>
    <property type="match status" value="1"/>
</dbReference>
<proteinExistence type="predicted"/>
<evidence type="ECO:0000256" key="10">
    <source>
        <dbReference type="SAM" id="SignalP"/>
    </source>
</evidence>
<dbReference type="SMART" id="SM00409">
    <property type="entry name" value="IG"/>
    <property type="match status" value="1"/>
</dbReference>
<dbReference type="PROSITE" id="PS50835">
    <property type="entry name" value="IG_LIKE"/>
    <property type="match status" value="1"/>
</dbReference>
<accession>A0A3B4FTS5</accession>
<keyword evidence="3 10" id="KW-0732">Signal</keyword>
<keyword evidence="8" id="KW-1064">Adaptive immunity</keyword>
<feature type="transmembrane region" description="Helical" evidence="9">
    <location>
        <begin position="139"/>
        <end position="160"/>
    </location>
</feature>
<dbReference type="InterPro" id="IPR013783">
    <property type="entry name" value="Ig-like_fold"/>
</dbReference>
<reference evidence="12" key="1">
    <citation type="submission" date="2023-09" db="UniProtKB">
        <authorList>
            <consortium name="Ensembl"/>
        </authorList>
    </citation>
    <scope>IDENTIFICATION</scope>
</reference>
<dbReference type="PANTHER" id="PTHR19339:SF5">
    <property type="entry name" value="IG-LIKE DOMAIN-CONTAINING PROTEIN"/>
    <property type="match status" value="1"/>
</dbReference>
<dbReference type="InterPro" id="IPR051896">
    <property type="entry name" value="TCR_alpha_variable"/>
</dbReference>
<dbReference type="InterPro" id="IPR007110">
    <property type="entry name" value="Ig-like_dom"/>
</dbReference>
<evidence type="ECO:0000256" key="9">
    <source>
        <dbReference type="SAM" id="Phobius"/>
    </source>
</evidence>
<dbReference type="GeneTree" id="ENSGT00940000177364"/>
<dbReference type="GO" id="GO:0042101">
    <property type="term" value="C:T cell receptor complex"/>
    <property type="evidence" value="ECO:0007669"/>
    <property type="project" value="UniProtKB-KW"/>
</dbReference>
<evidence type="ECO:0000256" key="8">
    <source>
        <dbReference type="ARBA" id="ARBA00043266"/>
    </source>
</evidence>
<keyword evidence="2" id="KW-1003">Cell membrane</keyword>
<organism evidence="12">
    <name type="scientific">Pundamilia nyererei</name>
    <dbReference type="NCBI Taxonomy" id="303518"/>
    <lineage>
        <taxon>Eukaryota</taxon>
        <taxon>Metazoa</taxon>
        <taxon>Chordata</taxon>
        <taxon>Craniata</taxon>
        <taxon>Vertebrata</taxon>
        <taxon>Euteleostomi</taxon>
        <taxon>Actinopterygii</taxon>
        <taxon>Neopterygii</taxon>
        <taxon>Teleostei</taxon>
        <taxon>Neoteleostei</taxon>
        <taxon>Acanthomorphata</taxon>
        <taxon>Ovalentaria</taxon>
        <taxon>Cichlomorphae</taxon>
        <taxon>Cichliformes</taxon>
        <taxon>Cichlidae</taxon>
        <taxon>African cichlids</taxon>
        <taxon>Pseudocrenilabrinae</taxon>
        <taxon>Haplochromini</taxon>
        <taxon>Pundamilia</taxon>
    </lineage>
</organism>
<evidence type="ECO:0000256" key="7">
    <source>
        <dbReference type="ARBA" id="ARBA00038651"/>
    </source>
</evidence>
<feature type="transmembrane region" description="Helical" evidence="9">
    <location>
        <begin position="211"/>
        <end position="232"/>
    </location>
</feature>
<evidence type="ECO:0000256" key="1">
    <source>
        <dbReference type="ARBA" id="ARBA00004236"/>
    </source>
</evidence>
<dbReference type="InterPro" id="IPR013106">
    <property type="entry name" value="Ig_V-set"/>
</dbReference>
<dbReference type="Ensembl" id="ENSPNYT00000014305.1">
    <property type="protein sequence ID" value="ENSPNYP00000013957.1"/>
    <property type="gene ID" value="ENSPNYG00000010597.1"/>
</dbReference>
<keyword evidence="6" id="KW-0325">Glycoprotein</keyword>
<dbReference type="SMART" id="SM00406">
    <property type="entry name" value="IGv"/>
    <property type="match status" value="1"/>
</dbReference>
<dbReference type="Gene3D" id="2.60.40.10">
    <property type="entry name" value="Immunoglobulins"/>
    <property type="match status" value="1"/>
</dbReference>
<evidence type="ECO:0000256" key="5">
    <source>
        <dbReference type="ARBA" id="ARBA00023157"/>
    </source>
</evidence>
<dbReference type="SUPFAM" id="SSF48726">
    <property type="entry name" value="Immunoglobulin"/>
    <property type="match status" value="1"/>
</dbReference>
<sequence length="262" mass="30256">FLFGLFFVFAQIYLLYFLCRSGECLTVVVLQSEDQMSDPGRTVTLECKMGSGFSMSSYTMLWYRQNHHGAPVDYLLNEYDKTVGRLKSFIDASKNNFSLQITELHMNDSSTYYCAASHSDTHRPDTHTNSKCVCHTSHITGRGCGLFGLILIFYTDGAVYKSSKLHRTDLKQFGVGLPLIVVPGVSIRSLSFHCHFNNTSFHLYYYFERDLFWFCFGFCLCLKYMHLIFILLSPHFGNLLTKQWHRKVKSRLTAVIMMRTLL</sequence>
<keyword evidence="9" id="KW-0812">Transmembrane</keyword>